<dbReference type="InterPro" id="IPR042175">
    <property type="entry name" value="Cell/Rod_MreC_2"/>
</dbReference>
<evidence type="ECO:0000256" key="1">
    <source>
        <dbReference type="ARBA" id="ARBA00009369"/>
    </source>
</evidence>
<dbReference type="Gene3D" id="2.40.10.340">
    <property type="entry name" value="Rod shape-determining protein MreC, domain 1"/>
    <property type="match status" value="1"/>
</dbReference>
<keyword evidence="3" id="KW-0133">Cell shape</keyword>
<accession>A0A6J6SRS1</accession>
<feature type="coiled-coil region" evidence="5">
    <location>
        <begin position="69"/>
        <end position="96"/>
    </location>
</feature>
<comment type="similarity">
    <text evidence="1">Belongs to the MreC family.</text>
</comment>
<protein>
    <recommendedName>
        <fullName evidence="2">Cell shape-determining protein MreC</fullName>
    </recommendedName>
    <alternativeName>
        <fullName evidence="4">Cell shape protein MreC</fullName>
    </alternativeName>
</protein>
<proteinExistence type="inferred from homology"/>
<evidence type="ECO:0000313" key="8">
    <source>
        <dbReference type="EMBL" id="CAB4949120.1"/>
    </source>
</evidence>
<dbReference type="InterPro" id="IPR042177">
    <property type="entry name" value="Cell/Rod_1"/>
</dbReference>
<evidence type="ECO:0000256" key="4">
    <source>
        <dbReference type="ARBA" id="ARBA00032089"/>
    </source>
</evidence>
<dbReference type="AlphaFoldDB" id="A0A6J6SRS1"/>
<evidence type="ECO:0000256" key="3">
    <source>
        <dbReference type="ARBA" id="ARBA00022960"/>
    </source>
</evidence>
<keyword evidence="5" id="KW-0175">Coiled coil</keyword>
<evidence type="ECO:0000313" key="7">
    <source>
        <dbReference type="EMBL" id="CAB4737388.1"/>
    </source>
</evidence>
<gene>
    <name evidence="7" type="ORF">UFOPK2782_00713</name>
    <name evidence="8" type="ORF">UFOPK3828_00274</name>
</gene>
<evidence type="ECO:0000256" key="5">
    <source>
        <dbReference type="SAM" id="Coils"/>
    </source>
</evidence>
<dbReference type="Pfam" id="PF04085">
    <property type="entry name" value="MreC"/>
    <property type="match status" value="1"/>
</dbReference>
<sequence length="314" mass="33198">MAAGGNNRSRLLLVILLVTSLFLITLDLRGVNITKNSRSATQSFLAPIQRGVSDFFSPVGNFFSDIKNFGKTKSELKDLKAENAKLREKLVFNDDTLGQLKKLENVLDLAGRGKYKVVSARVIGKGSSATFSQTITIDAGTSDGVMKDMTVIGELGLVGVVKSTTSTSAIVLLMSDPTFRIGVRIARSQSIGVLLGEGDSNYTLQLLDPSGSIENNDVLLSLGSDNNKPFVPGVPVGYVKSVKNAQATLTQEAVVHGYSNLGSLGVVSVIISSTNGGPKDALIPLPRPTPTKTVYVTQPPAIETNTATTSKAKN</sequence>
<dbReference type="Gene3D" id="2.40.10.350">
    <property type="entry name" value="Rod shape-determining protein MreC, domain 2"/>
    <property type="match status" value="1"/>
</dbReference>
<dbReference type="PIRSF" id="PIRSF038471">
    <property type="entry name" value="MreC"/>
    <property type="match status" value="1"/>
</dbReference>
<name>A0A6J6SRS1_9ZZZZ</name>
<dbReference type="GO" id="GO:0008360">
    <property type="term" value="P:regulation of cell shape"/>
    <property type="evidence" value="ECO:0007669"/>
    <property type="project" value="UniProtKB-KW"/>
</dbReference>
<evidence type="ECO:0000259" key="6">
    <source>
        <dbReference type="Pfam" id="PF04085"/>
    </source>
</evidence>
<dbReference type="InterPro" id="IPR055342">
    <property type="entry name" value="MreC_beta-barrel_core"/>
</dbReference>
<evidence type="ECO:0000256" key="2">
    <source>
        <dbReference type="ARBA" id="ARBA00013855"/>
    </source>
</evidence>
<dbReference type="PANTHER" id="PTHR34138">
    <property type="entry name" value="CELL SHAPE-DETERMINING PROTEIN MREC"/>
    <property type="match status" value="1"/>
</dbReference>
<dbReference type="EMBL" id="CAFBNP010000029">
    <property type="protein sequence ID" value="CAB4949120.1"/>
    <property type="molecule type" value="Genomic_DNA"/>
</dbReference>
<dbReference type="GO" id="GO:0005886">
    <property type="term" value="C:plasma membrane"/>
    <property type="evidence" value="ECO:0007669"/>
    <property type="project" value="TreeGrafter"/>
</dbReference>
<organism evidence="7">
    <name type="scientific">freshwater metagenome</name>
    <dbReference type="NCBI Taxonomy" id="449393"/>
    <lineage>
        <taxon>unclassified sequences</taxon>
        <taxon>metagenomes</taxon>
        <taxon>ecological metagenomes</taxon>
    </lineage>
</organism>
<dbReference type="InterPro" id="IPR007221">
    <property type="entry name" value="MreC"/>
</dbReference>
<reference evidence="7" key="1">
    <citation type="submission" date="2020-05" db="EMBL/GenBank/DDBJ databases">
        <authorList>
            <person name="Chiriac C."/>
            <person name="Salcher M."/>
            <person name="Ghai R."/>
            <person name="Kavagutti S V."/>
        </authorList>
    </citation>
    <scope>NUCLEOTIDE SEQUENCE</scope>
</reference>
<feature type="domain" description="Rod shape-determining protein MreC beta-barrel core" evidence="6">
    <location>
        <begin position="127"/>
        <end position="270"/>
    </location>
</feature>
<dbReference type="EMBL" id="CAEZYS010000081">
    <property type="protein sequence ID" value="CAB4737388.1"/>
    <property type="molecule type" value="Genomic_DNA"/>
</dbReference>
<dbReference type="PANTHER" id="PTHR34138:SF1">
    <property type="entry name" value="CELL SHAPE-DETERMINING PROTEIN MREC"/>
    <property type="match status" value="1"/>
</dbReference>